<organism evidence="1 2">
    <name type="scientific">Thiorhodovibrio winogradskyi</name>
    <dbReference type="NCBI Taxonomy" id="77007"/>
    <lineage>
        <taxon>Bacteria</taxon>
        <taxon>Pseudomonadati</taxon>
        <taxon>Pseudomonadota</taxon>
        <taxon>Gammaproteobacteria</taxon>
        <taxon>Chromatiales</taxon>
        <taxon>Chromatiaceae</taxon>
        <taxon>Thiorhodovibrio</taxon>
    </lineage>
</organism>
<evidence type="ECO:0000313" key="1">
    <source>
        <dbReference type="EMBL" id="WPL18200.1"/>
    </source>
</evidence>
<reference evidence="1 2" key="1">
    <citation type="journal article" date="2023" name="Microorganisms">
        <title>Thiorhodovibrio frisius and Trv. litoralis spp. nov., Two Novel Members from a Clade of Fastidious Purple Sulfur Bacteria That Exhibit Unique Red-Shifted Light-Harvesting Capabilities.</title>
        <authorList>
            <person name="Methner A."/>
            <person name="Kuzyk S.B."/>
            <person name="Petersen J."/>
            <person name="Bauer S."/>
            <person name="Brinkmann H."/>
            <person name="Sichau K."/>
            <person name="Wanner G."/>
            <person name="Wolf J."/>
            <person name="Neumann-Schaal M."/>
            <person name="Henke P."/>
            <person name="Tank M."/>
            <person name="Sproer C."/>
            <person name="Bunk B."/>
            <person name="Overmann J."/>
        </authorList>
    </citation>
    <scope>NUCLEOTIDE SEQUENCE [LARGE SCALE GENOMIC DNA]</scope>
    <source>
        <strain evidence="1 2">DSM 6702</strain>
    </source>
</reference>
<evidence type="ECO:0000313" key="2">
    <source>
        <dbReference type="Proteomes" id="UP001432180"/>
    </source>
</evidence>
<dbReference type="EMBL" id="CP121472">
    <property type="protein sequence ID" value="WPL18200.1"/>
    <property type="molecule type" value="Genomic_DNA"/>
</dbReference>
<proteinExistence type="predicted"/>
<gene>
    <name evidence="1" type="ORF">Thiowin_03259</name>
</gene>
<protein>
    <submittedName>
        <fullName evidence="1">Uncharacterized protein</fullName>
    </submittedName>
</protein>
<keyword evidence="2" id="KW-1185">Reference proteome</keyword>
<dbReference type="Proteomes" id="UP001432180">
    <property type="component" value="Chromosome"/>
</dbReference>
<sequence length="99" mass="11025">MQTLVFDCEIDATRNLVLRLPTTVAPGHHRISVMIDPPALNKAEASITPIPESVAPRTELWSQLAALRQLAEEEGELSQPLSWDGVLAEVERRRGERDD</sequence>
<dbReference type="RefSeq" id="WP_328983976.1">
    <property type="nucleotide sequence ID" value="NZ_CP121472.1"/>
</dbReference>
<accession>A0ABZ0SB01</accession>
<name>A0ABZ0SB01_9GAMM</name>